<dbReference type="FunFam" id="3.40.1080.10:FF:000001">
    <property type="entry name" value="Succinyl-coa:3-ketoacid-coenzyme a transferase subunit b"/>
    <property type="match status" value="1"/>
</dbReference>
<evidence type="ECO:0000256" key="4">
    <source>
        <dbReference type="PIRSR" id="PIRSR000858-1"/>
    </source>
</evidence>
<comment type="pathway">
    <text evidence="3">Ketone metabolism; succinyl-CoA degradation; acetoacetyl-CoA from succinyl-CoA: step 1/1.</text>
</comment>
<feature type="active site" description="5-glutamyl coenzyme A thioester intermediate" evidence="4">
    <location>
        <position position="397"/>
    </location>
</feature>
<dbReference type="PANTHER" id="PTHR13707:SF60">
    <property type="entry name" value="ACETATE COA-TRANSFERASE SUBUNIT ALPHA"/>
    <property type="match status" value="1"/>
</dbReference>
<evidence type="ECO:0000313" key="5">
    <source>
        <dbReference type="EMBL" id="CAD9507722.1"/>
    </source>
</evidence>
<dbReference type="InterPro" id="IPR004165">
    <property type="entry name" value="CoA_trans_fam_I"/>
</dbReference>
<dbReference type="InterPro" id="IPR037171">
    <property type="entry name" value="NagB/RpiA_transferase-like"/>
</dbReference>
<dbReference type="GO" id="GO:0046952">
    <property type="term" value="P:ketone body catabolic process"/>
    <property type="evidence" value="ECO:0007669"/>
    <property type="project" value="InterPro"/>
</dbReference>
<organism evidence="5">
    <name type="scientific">Helicotheca tamesis</name>
    <dbReference type="NCBI Taxonomy" id="374047"/>
    <lineage>
        <taxon>Eukaryota</taxon>
        <taxon>Sar</taxon>
        <taxon>Stramenopiles</taxon>
        <taxon>Ochrophyta</taxon>
        <taxon>Bacillariophyta</taxon>
        <taxon>Mediophyceae</taxon>
        <taxon>Lithodesmiophycidae</taxon>
        <taxon>Lithodesmiales</taxon>
        <taxon>Lithodesmiaceae</taxon>
        <taxon>Helicotheca</taxon>
    </lineage>
</organism>
<gene>
    <name evidence="5" type="ORF">HTAM1171_LOCUS9336</name>
</gene>
<accession>A0A7S2MXF5</accession>
<proteinExistence type="inferred from homology"/>
<dbReference type="PIRSF" id="PIRSF000858">
    <property type="entry name" value="SCOT-t"/>
    <property type="match status" value="1"/>
</dbReference>
<comment type="catalytic activity">
    <reaction evidence="3">
        <text>a 3-oxo acid + succinyl-CoA = a 3-oxoacyl-CoA + succinate</text>
        <dbReference type="Rhea" id="RHEA:24564"/>
        <dbReference type="ChEBI" id="CHEBI:30031"/>
        <dbReference type="ChEBI" id="CHEBI:35973"/>
        <dbReference type="ChEBI" id="CHEBI:57292"/>
        <dbReference type="ChEBI" id="CHEBI:90726"/>
        <dbReference type="EC" id="2.8.3.5"/>
    </reaction>
</comment>
<comment type="similarity">
    <text evidence="1 3">Belongs to the 3-oxoacid CoA-transferase family.</text>
</comment>
<reference evidence="5" key="1">
    <citation type="submission" date="2021-01" db="EMBL/GenBank/DDBJ databases">
        <authorList>
            <person name="Corre E."/>
            <person name="Pelletier E."/>
            <person name="Niang G."/>
            <person name="Scheremetjew M."/>
            <person name="Finn R."/>
            <person name="Kale V."/>
            <person name="Holt S."/>
            <person name="Cochrane G."/>
            <person name="Meng A."/>
            <person name="Brown T."/>
            <person name="Cohen L."/>
        </authorList>
    </citation>
    <scope>NUCLEOTIDE SEQUENCE</scope>
    <source>
        <strain evidence="5">CCMP826</strain>
    </source>
</reference>
<evidence type="ECO:0000256" key="1">
    <source>
        <dbReference type="ARBA" id="ARBA00007154"/>
    </source>
</evidence>
<dbReference type="NCBIfam" id="TIGR02428">
    <property type="entry name" value="pcaJ_scoB_fam"/>
    <property type="match status" value="1"/>
</dbReference>
<keyword evidence="3" id="KW-0496">Mitochondrion</keyword>
<dbReference type="UniPathway" id="UPA00929">
    <property type="reaction ID" value="UER00894"/>
</dbReference>
<dbReference type="SMART" id="SM00882">
    <property type="entry name" value="CoA_trans"/>
    <property type="match status" value="2"/>
</dbReference>
<dbReference type="InterPro" id="IPR014388">
    <property type="entry name" value="3-oxoacid_CoA-transferase"/>
</dbReference>
<dbReference type="AlphaFoldDB" id="A0A7S2MXF5"/>
<comment type="function">
    <text evidence="3">Key enzyme for ketone body catabolism. Transfers the CoA moiety from succinate to acetoacetate. Formation of the enzyme-CoA intermediate proceeds via an unstable anhydride species formed between the carboxylate groups of the enzyme and substrate.</text>
</comment>
<name>A0A7S2MXF5_9STRA</name>
<dbReference type="PANTHER" id="PTHR13707">
    <property type="entry name" value="KETOACID-COENZYME A TRANSFERASE"/>
    <property type="match status" value="1"/>
</dbReference>
<keyword evidence="2 3" id="KW-0808">Transferase</keyword>
<dbReference type="SUPFAM" id="SSF100950">
    <property type="entry name" value="NagB/RpiA/CoA transferase-like"/>
    <property type="match status" value="2"/>
</dbReference>
<dbReference type="Gene3D" id="3.40.1080.10">
    <property type="entry name" value="Glutaconate Coenzyme A-transferase"/>
    <property type="match status" value="2"/>
</dbReference>
<protein>
    <recommendedName>
        <fullName evidence="3">Succinyl-CoA:3-ketoacid-coenzyme A transferase</fullName>
        <ecNumber evidence="3">2.8.3.5</ecNumber>
    </recommendedName>
</protein>
<dbReference type="GO" id="GO:0008260">
    <property type="term" value="F:succinyl-CoA:3-oxo-acid CoA-transferase activity"/>
    <property type="evidence" value="ECO:0007669"/>
    <property type="project" value="UniProtKB-EC"/>
</dbReference>
<dbReference type="Pfam" id="PF01144">
    <property type="entry name" value="CoA_trans"/>
    <property type="match status" value="2"/>
</dbReference>
<sequence>MIPRSSITNLARRARPTVTVSSLSKFPNNMAASQQYTNHLQTRAASSAFPPANSSQTQQQQRQRINFSSAAHHIEDTNEPCHLSGSKVLPSAMIALQKSGLSRGNTIAVGGFGLGGVPESLLNTLSSTEFDLDVQDLTVASLTAGVDGFGLGRLFESGRVKRMISSYVGENKNFEEMFFTGKLEVELTPQGTLAARLRAAGQGMPAFFTPTGAGTMYANGGIPIKYKPDGSGDIEIASQPRPTQTFDDGREYVMEYALRPEVSLIKAWKADTRGNLVFRGTAQNANPDAAVAANICIAEAEHIVEAGELDPDEVHLSGVYVDYVIKASDNEKRIERLRESSSEKGKQNGVVSGPRERIIRRAAKEFRDGMYVNLGIGMPTLASNYVPDGVGIELQAENGLMGLGPYPDPSLGQKADADWINAGKETVTAVPGASTFSSSESFGMIRGGHVDLTILGGLQCSSSGDLASFFVPGKLLKGMGGAMDLVSAPGARVVVTMDHTAKDGSAKILEECSLPLTGKGVVDRIITDMGVFDCNKENLNGGGLTLVEIAKDVSVDDVRAATACKFKVADDLTIMDEK</sequence>
<evidence type="ECO:0000256" key="2">
    <source>
        <dbReference type="ARBA" id="ARBA00022679"/>
    </source>
</evidence>
<dbReference type="EC" id="2.8.3.5" evidence="3"/>
<dbReference type="InterPro" id="IPR012791">
    <property type="entry name" value="3-oxoacid_CoA-transf_B"/>
</dbReference>
<evidence type="ECO:0000256" key="3">
    <source>
        <dbReference type="PIRNR" id="PIRNR000858"/>
    </source>
</evidence>
<dbReference type="EMBL" id="HBGV01015159">
    <property type="protein sequence ID" value="CAD9507722.1"/>
    <property type="molecule type" value="Transcribed_RNA"/>
</dbReference>